<dbReference type="PROSITE" id="PS00595">
    <property type="entry name" value="AA_TRANSFER_CLASS_5"/>
    <property type="match status" value="1"/>
</dbReference>
<dbReference type="InterPro" id="IPR020578">
    <property type="entry name" value="Aminotrans_V_PyrdxlP_BS"/>
</dbReference>
<proteinExistence type="inferred from homology"/>
<dbReference type="InterPro" id="IPR000192">
    <property type="entry name" value="Aminotrans_V_dom"/>
</dbReference>
<evidence type="ECO:0000256" key="5">
    <source>
        <dbReference type="RuleBase" id="RU004504"/>
    </source>
</evidence>
<accession>A0ABP9RU70</accession>
<organism evidence="8 9">
    <name type="scientific">Rugosimonospora acidiphila</name>
    <dbReference type="NCBI Taxonomy" id="556531"/>
    <lineage>
        <taxon>Bacteria</taxon>
        <taxon>Bacillati</taxon>
        <taxon>Actinomycetota</taxon>
        <taxon>Actinomycetes</taxon>
        <taxon>Micromonosporales</taxon>
        <taxon>Micromonosporaceae</taxon>
        <taxon>Rugosimonospora</taxon>
    </lineage>
</organism>
<dbReference type="EMBL" id="BAABJQ010000009">
    <property type="protein sequence ID" value="GAA5187046.1"/>
    <property type="molecule type" value="Genomic_DNA"/>
</dbReference>
<comment type="cofactor">
    <cofactor evidence="1 5">
        <name>pyridoxal 5'-phosphate</name>
        <dbReference type="ChEBI" id="CHEBI:597326"/>
    </cofactor>
</comment>
<keyword evidence="8" id="KW-0032">Aminotransferase</keyword>
<evidence type="ECO:0000256" key="1">
    <source>
        <dbReference type="ARBA" id="ARBA00001933"/>
    </source>
</evidence>
<comment type="similarity">
    <text evidence="2">Belongs to the class-V pyridoxal-phosphate-dependent aminotransferase family. Csd subfamily.</text>
</comment>
<evidence type="ECO:0000256" key="2">
    <source>
        <dbReference type="ARBA" id="ARBA00010447"/>
    </source>
</evidence>
<dbReference type="PANTHER" id="PTHR43586:SF8">
    <property type="entry name" value="CYSTEINE DESULFURASE 1, CHLOROPLASTIC"/>
    <property type="match status" value="1"/>
</dbReference>
<feature type="domain" description="Aminotransferase class V" evidence="7">
    <location>
        <begin position="99"/>
        <end position="474"/>
    </location>
</feature>
<keyword evidence="8" id="KW-0808">Transferase</keyword>
<dbReference type="GO" id="GO:0008483">
    <property type="term" value="F:transaminase activity"/>
    <property type="evidence" value="ECO:0007669"/>
    <property type="project" value="UniProtKB-KW"/>
</dbReference>
<gene>
    <name evidence="8" type="ORF">GCM10023322_34510</name>
</gene>
<dbReference type="PANTHER" id="PTHR43586">
    <property type="entry name" value="CYSTEINE DESULFURASE"/>
    <property type="match status" value="1"/>
</dbReference>
<dbReference type="Pfam" id="PF00266">
    <property type="entry name" value="Aminotran_5"/>
    <property type="match status" value="1"/>
</dbReference>
<evidence type="ECO:0000256" key="4">
    <source>
        <dbReference type="ARBA" id="ARBA00050776"/>
    </source>
</evidence>
<reference evidence="9" key="1">
    <citation type="journal article" date="2019" name="Int. J. Syst. Evol. Microbiol.">
        <title>The Global Catalogue of Microorganisms (GCM) 10K type strain sequencing project: providing services to taxonomists for standard genome sequencing and annotation.</title>
        <authorList>
            <consortium name="The Broad Institute Genomics Platform"/>
            <consortium name="The Broad Institute Genome Sequencing Center for Infectious Disease"/>
            <person name="Wu L."/>
            <person name="Ma J."/>
        </authorList>
    </citation>
    <scope>NUCLEOTIDE SEQUENCE [LARGE SCALE GENOMIC DNA]</scope>
    <source>
        <strain evidence="9">JCM 18304</strain>
    </source>
</reference>
<keyword evidence="9" id="KW-1185">Reference proteome</keyword>
<sequence length="483" mass="50230">MSVTLSDSVASPALAPPTAGSRVVSPVVLPPTTVSPGAAIPAPATPEPGSPPEAGSPRQARSLGEPESPQEAAALPGLAVLGDRLPVTLPDGRTVDYTNLDYAATAPCLVAVADAVNELLPWHASVHRGAGAASRRCTFAYERARETIADFLGARPDDHVIFTRNTTDALNLLARALPEQTMVVGWAGEHHANLLPWPRSVRLPVPESPDDAIRALASALAVLERDTPVLVAVTGASNVTGEVWPIERLAEVAHRYGARIVVDAAQLAVHRPVSLSESTVDYVALSGHKLYAPFGVGVLAGRADWLDAAEPYLAGGGATEYVGDATHDVRWHAGPARHEAGSPNLLGAVALGTACERIAAADRGAIDAREQALLHRLRSGIEALPHVAELRTFSADHERVGIVSFAVAGVPASEVSEHLADRYGIGVRDGLFCAHPLGRRLLAEASARLGRPLGGSAVRASIGLGTTPEHIDRLLAGLSDLAG</sequence>
<evidence type="ECO:0000313" key="8">
    <source>
        <dbReference type="EMBL" id="GAA5187046.1"/>
    </source>
</evidence>
<name>A0ABP9RU70_9ACTN</name>
<feature type="compositionally biased region" description="Low complexity" evidence="6">
    <location>
        <begin position="23"/>
        <end position="36"/>
    </location>
</feature>
<dbReference type="InterPro" id="IPR015421">
    <property type="entry name" value="PyrdxlP-dep_Trfase_major"/>
</dbReference>
<keyword evidence="3" id="KW-0663">Pyridoxal phosphate</keyword>
<dbReference type="SUPFAM" id="SSF53383">
    <property type="entry name" value="PLP-dependent transferases"/>
    <property type="match status" value="1"/>
</dbReference>
<dbReference type="Proteomes" id="UP001501570">
    <property type="component" value="Unassembled WGS sequence"/>
</dbReference>
<dbReference type="Gene3D" id="3.40.640.10">
    <property type="entry name" value="Type I PLP-dependent aspartate aminotransferase-like (Major domain)"/>
    <property type="match status" value="1"/>
</dbReference>
<protein>
    <submittedName>
        <fullName evidence="8">Aminotransferase class V-fold PLP-dependent enzyme</fullName>
    </submittedName>
</protein>
<feature type="region of interest" description="Disordered" evidence="6">
    <location>
        <begin position="1"/>
        <end position="71"/>
    </location>
</feature>
<dbReference type="InterPro" id="IPR015422">
    <property type="entry name" value="PyrdxlP-dep_Trfase_small"/>
</dbReference>
<evidence type="ECO:0000256" key="6">
    <source>
        <dbReference type="SAM" id="MobiDB-lite"/>
    </source>
</evidence>
<dbReference type="InterPro" id="IPR015424">
    <property type="entry name" value="PyrdxlP-dep_Trfase"/>
</dbReference>
<evidence type="ECO:0000259" key="7">
    <source>
        <dbReference type="Pfam" id="PF00266"/>
    </source>
</evidence>
<evidence type="ECO:0000313" key="9">
    <source>
        <dbReference type="Proteomes" id="UP001501570"/>
    </source>
</evidence>
<dbReference type="Gene3D" id="3.90.1150.10">
    <property type="entry name" value="Aspartate Aminotransferase, domain 1"/>
    <property type="match status" value="1"/>
</dbReference>
<dbReference type="RefSeq" id="WP_345630739.1">
    <property type="nucleotide sequence ID" value="NZ_BAABJQ010000009.1"/>
</dbReference>
<evidence type="ECO:0000256" key="3">
    <source>
        <dbReference type="ARBA" id="ARBA00022898"/>
    </source>
</evidence>
<comment type="catalytic activity">
    <reaction evidence="4">
        <text>(sulfur carrier)-H + L-cysteine = (sulfur carrier)-SH + L-alanine</text>
        <dbReference type="Rhea" id="RHEA:43892"/>
        <dbReference type="Rhea" id="RHEA-COMP:14737"/>
        <dbReference type="Rhea" id="RHEA-COMP:14739"/>
        <dbReference type="ChEBI" id="CHEBI:29917"/>
        <dbReference type="ChEBI" id="CHEBI:35235"/>
        <dbReference type="ChEBI" id="CHEBI:57972"/>
        <dbReference type="ChEBI" id="CHEBI:64428"/>
        <dbReference type="EC" id="2.8.1.7"/>
    </reaction>
</comment>
<comment type="caution">
    <text evidence="8">The sequence shown here is derived from an EMBL/GenBank/DDBJ whole genome shotgun (WGS) entry which is preliminary data.</text>
</comment>